<sequence>MIDPRFDGLLLPAPDDPALQQALLPVLHPGDSHAANLLELDDGDLLLTWFNGPQEGDAATNVVVSRLAHDSFRWSTPQPLSADPDRPEQNPVLAQAADGTVWLFHPSNTPHDQTTARLVVRTSADRGRTWTPPRTLLDGPGLFVRNPPLPLEDGTWLLPAYRCRRGAEHSIVLISEDGGASWREHDVPDSDHLVQMSAVQRDGDGLYAFFRSRAADRIHAAESYDRGRTWSPPRKTELPNNNSAVQLTRLASGTLALVYNDASLERDQFRWVGEGEGRRKKAVRTPLTVALSDDGGRTWPYRREVQTADKEYDDNELGYSYPSIIQTRDGALHVAYSYLRKTIKHVRLDEDWIREGGK</sequence>
<protein>
    <submittedName>
        <fullName evidence="2">Exo-alpha-sialidase</fullName>
    </submittedName>
</protein>
<dbReference type="RefSeq" id="WP_165241023.1">
    <property type="nucleotide sequence ID" value="NZ_JAAKZV010000159.1"/>
</dbReference>
<gene>
    <name evidence="2" type="ORF">G5C51_27985</name>
</gene>
<dbReference type="InterPro" id="IPR036278">
    <property type="entry name" value="Sialidase_sf"/>
</dbReference>
<evidence type="ECO:0000313" key="2">
    <source>
        <dbReference type="EMBL" id="NGN67727.1"/>
    </source>
</evidence>
<organism evidence="2 3">
    <name type="scientific">Streptomyces coryli</name>
    <dbReference type="NCBI Taxonomy" id="1128680"/>
    <lineage>
        <taxon>Bacteria</taxon>
        <taxon>Bacillati</taxon>
        <taxon>Actinomycetota</taxon>
        <taxon>Actinomycetes</taxon>
        <taxon>Kitasatosporales</taxon>
        <taxon>Streptomycetaceae</taxon>
        <taxon>Streptomyces</taxon>
    </lineage>
</organism>
<dbReference type="PANTHER" id="PTHR43752:SF2">
    <property type="entry name" value="BNR_ASP-BOX REPEAT FAMILY PROTEIN"/>
    <property type="match status" value="1"/>
</dbReference>
<dbReference type="CDD" id="cd15482">
    <property type="entry name" value="Sialidase_non-viral"/>
    <property type="match status" value="1"/>
</dbReference>
<accession>A0A6G4U8U7</accession>
<dbReference type="EMBL" id="JAAKZV010000159">
    <property type="protein sequence ID" value="NGN67727.1"/>
    <property type="molecule type" value="Genomic_DNA"/>
</dbReference>
<name>A0A6G4U8U7_9ACTN</name>
<comment type="caution">
    <text evidence="2">The sequence shown here is derived from an EMBL/GenBank/DDBJ whole genome shotgun (WGS) entry which is preliminary data.</text>
</comment>
<proteinExistence type="predicted"/>
<dbReference type="Proteomes" id="UP000481583">
    <property type="component" value="Unassembled WGS sequence"/>
</dbReference>
<dbReference type="SUPFAM" id="SSF50939">
    <property type="entry name" value="Sialidases"/>
    <property type="match status" value="1"/>
</dbReference>
<dbReference type="AlphaFoldDB" id="A0A6G4U8U7"/>
<reference evidence="2 3" key="1">
    <citation type="submission" date="2020-02" db="EMBL/GenBank/DDBJ databases">
        <title>Whole-genome analyses of novel actinobacteria.</title>
        <authorList>
            <person name="Sahin N."/>
        </authorList>
    </citation>
    <scope>NUCLEOTIDE SEQUENCE [LARGE SCALE GENOMIC DNA]</scope>
    <source>
        <strain evidence="2 3">A7024</strain>
    </source>
</reference>
<dbReference type="PANTHER" id="PTHR43752">
    <property type="entry name" value="BNR/ASP-BOX REPEAT FAMILY PROTEIN"/>
    <property type="match status" value="1"/>
</dbReference>
<feature type="domain" description="Sialidase" evidence="1">
    <location>
        <begin position="43"/>
        <end position="334"/>
    </location>
</feature>
<dbReference type="Gene3D" id="2.120.10.10">
    <property type="match status" value="1"/>
</dbReference>
<evidence type="ECO:0000313" key="3">
    <source>
        <dbReference type="Proteomes" id="UP000481583"/>
    </source>
</evidence>
<dbReference type="InterPro" id="IPR011040">
    <property type="entry name" value="Sialidase"/>
</dbReference>
<keyword evidence="3" id="KW-1185">Reference proteome</keyword>
<dbReference type="Pfam" id="PF13088">
    <property type="entry name" value="BNR_2"/>
    <property type="match status" value="1"/>
</dbReference>
<evidence type="ECO:0000259" key="1">
    <source>
        <dbReference type="Pfam" id="PF13088"/>
    </source>
</evidence>